<dbReference type="InParanoid" id="E4XR67"/>
<dbReference type="OrthoDB" id="10420887at2759"/>
<proteinExistence type="predicted"/>
<sequence length="332" mass="38847">MLWADHDAARTLAAELQLSSWTIDSMVRQISQKRNHLFDELQAEVSAIKVKVLDASNILALLLQFYQFENSELELDLIHFKEMSVAFGSAREDLAIVGFAGLNRFYVRNQKTMKKRERSSWNIGQYIDNPDFWYKRAQKRWMMIRRPKVAVFGKDSAFSFGTHFFQHDSFINNVTRQWNIYHRDMAEHFDYLFNHNSKVISALTLILVEMHGKDINKDAYKAALIGRVGVDHFALAALHNRINYENRLDEFADYLVREAIKLEGEQFDAMDEKFQWDHALESGFFIESRGVHKKLQESRGYFIADAILIEPEYSENPQYLSSVEKLKLLDSK</sequence>
<reference evidence="1" key="1">
    <citation type="journal article" date="2010" name="Science">
        <title>Plasticity of animal genome architecture unmasked by rapid evolution of a pelagic tunicate.</title>
        <authorList>
            <person name="Denoeud F."/>
            <person name="Henriet S."/>
            <person name="Mungpakdee S."/>
            <person name="Aury J.M."/>
            <person name="Da Silva C."/>
            <person name="Brinkmann H."/>
            <person name="Mikhaleva J."/>
            <person name="Olsen L.C."/>
            <person name="Jubin C."/>
            <person name="Canestro C."/>
            <person name="Bouquet J.M."/>
            <person name="Danks G."/>
            <person name="Poulain J."/>
            <person name="Campsteijn C."/>
            <person name="Adamski M."/>
            <person name="Cross I."/>
            <person name="Yadetie F."/>
            <person name="Muffato M."/>
            <person name="Louis A."/>
            <person name="Butcher S."/>
            <person name="Tsagkogeorga G."/>
            <person name="Konrad A."/>
            <person name="Singh S."/>
            <person name="Jensen M.F."/>
            <person name="Cong E.H."/>
            <person name="Eikeseth-Otteraa H."/>
            <person name="Noel B."/>
            <person name="Anthouard V."/>
            <person name="Porcel B.M."/>
            <person name="Kachouri-Lafond R."/>
            <person name="Nishino A."/>
            <person name="Ugolini M."/>
            <person name="Chourrout P."/>
            <person name="Nishida H."/>
            <person name="Aasland R."/>
            <person name="Huzurbazar S."/>
            <person name="Westhof E."/>
            <person name="Delsuc F."/>
            <person name="Lehrach H."/>
            <person name="Reinhardt R."/>
            <person name="Weissenbach J."/>
            <person name="Roy S.W."/>
            <person name="Artiguenave F."/>
            <person name="Postlethwait J.H."/>
            <person name="Manak J.R."/>
            <person name="Thompson E.M."/>
            <person name="Jaillon O."/>
            <person name="Du Pasquier L."/>
            <person name="Boudinot P."/>
            <person name="Liberles D.A."/>
            <person name="Volff J.N."/>
            <person name="Philippe H."/>
            <person name="Lenhard B."/>
            <person name="Roest Crollius H."/>
            <person name="Wincker P."/>
            <person name="Chourrout D."/>
        </authorList>
    </citation>
    <scope>NUCLEOTIDE SEQUENCE [LARGE SCALE GENOMIC DNA]</scope>
</reference>
<accession>E4XR67</accession>
<dbReference type="EMBL" id="FN653114">
    <property type="protein sequence ID" value="CBY25143.1"/>
    <property type="molecule type" value="Genomic_DNA"/>
</dbReference>
<dbReference type="Proteomes" id="UP000001307">
    <property type="component" value="Unassembled WGS sequence"/>
</dbReference>
<keyword evidence="2" id="KW-1185">Reference proteome</keyword>
<name>E4XR67_OIKDI</name>
<dbReference type="AlphaFoldDB" id="E4XR67"/>
<evidence type="ECO:0000313" key="1">
    <source>
        <dbReference type="EMBL" id="CBY25143.1"/>
    </source>
</evidence>
<gene>
    <name evidence="1" type="ORF">GSOID_T00018185001</name>
</gene>
<organism evidence="1">
    <name type="scientific">Oikopleura dioica</name>
    <name type="common">Tunicate</name>
    <dbReference type="NCBI Taxonomy" id="34765"/>
    <lineage>
        <taxon>Eukaryota</taxon>
        <taxon>Metazoa</taxon>
        <taxon>Chordata</taxon>
        <taxon>Tunicata</taxon>
        <taxon>Appendicularia</taxon>
        <taxon>Copelata</taxon>
        <taxon>Oikopleuridae</taxon>
        <taxon>Oikopleura</taxon>
    </lineage>
</organism>
<protein>
    <submittedName>
        <fullName evidence="1">Uncharacterized protein</fullName>
    </submittedName>
</protein>
<evidence type="ECO:0000313" key="2">
    <source>
        <dbReference type="Proteomes" id="UP000001307"/>
    </source>
</evidence>